<accession>A0ABW1IWG1</accession>
<comment type="caution">
    <text evidence="3">The sequence shown here is derived from an EMBL/GenBank/DDBJ whole genome shotgun (WGS) entry which is preliminary data.</text>
</comment>
<name>A0ABW1IWG1_9BACL</name>
<proteinExistence type="predicted"/>
<dbReference type="InterPro" id="IPR036388">
    <property type="entry name" value="WH-like_DNA-bd_sf"/>
</dbReference>
<organism evidence="3 4">
    <name type="scientific">Marinicrinis lubricantis</name>
    <dbReference type="NCBI Taxonomy" id="2086470"/>
    <lineage>
        <taxon>Bacteria</taxon>
        <taxon>Bacillati</taxon>
        <taxon>Bacillota</taxon>
        <taxon>Bacilli</taxon>
        <taxon>Bacillales</taxon>
        <taxon>Paenibacillaceae</taxon>
    </lineage>
</organism>
<dbReference type="Pfam" id="PF03551">
    <property type="entry name" value="PadR"/>
    <property type="match status" value="1"/>
</dbReference>
<sequence length="185" mass="21633">MSRKNNTFFAVLGILAKGPQSGYDIRKHFNGSIRYFWSESYGQIYPTLREIVKLEYAVVQQDVKDPRKKKIYKITDAGTEAFRSWIAEPVNPITYRDELMLKLFFAKPEDRFNLLGLFENEKEELQQMRDSITAQAAGLKQFKDHESYPFWTLTIQYGLLSTEARLRWCSEVIDSLSALGKKERE</sequence>
<gene>
    <name evidence="3" type="ORF">ACFPXP_22290</name>
</gene>
<evidence type="ECO:0000259" key="2">
    <source>
        <dbReference type="Pfam" id="PF10400"/>
    </source>
</evidence>
<evidence type="ECO:0000313" key="3">
    <source>
        <dbReference type="EMBL" id="MFC5989144.1"/>
    </source>
</evidence>
<dbReference type="InterPro" id="IPR018309">
    <property type="entry name" value="Tscrpt_reg_PadR_C"/>
</dbReference>
<protein>
    <submittedName>
        <fullName evidence="3">PadR family transcriptional regulator</fullName>
    </submittedName>
</protein>
<feature type="domain" description="Transcription regulator PadR C-terminal" evidence="2">
    <location>
        <begin position="96"/>
        <end position="176"/>
    </location>
</feature>
<dbReference type="SUPFAM" id="SSF46785">
    <property type="entry name" value="Winged helix' DNA-binding domain"/>
    <property type="match status" value="1"/>
</dbReference>
<evidence type="ECO:0000313" key="4">
    <source>
        <dbReference type="Proteomes" id="UP001596250"/>
    </source>
</evidence>
<dbReference type="InterPro" id="IPR036390">
    <property type="entry name" value="WH_DNA-bd_sf"/>
</dbReference>
<dbReference type="Proteomes" id="UP001596250">
    <property type="component" value="Unassembled WGS sequence"/>
</dbReference>
<keyword evidence="4" id="KW-1185">Reference proteome</keyword>
<dbReference type="EMBL" id="JBHSQV010000187">
    <property type="protein sequence ID" value="MFC5989144.1"/>
    <property type="molecule type" value="Genomic_DNA"/>
</dbReference>
<dbReference type="Gene3D" id="6.10.140.190">
    <property type="match status" value="1"/>
</dbReference>
<dbReference type="InterPro" id="IPR005149">
    <property type="entry name" value="Tscrpt_reg_PadR_N"/>
</dbReference>
<feature type="domain" description="Transcription regulator PadR N-terminal" evidence="1">
    <location>
        <begin position="11"/>
        <end position="83"/>
    </location>
</feature>
<dbReference type="Gene3D" id="1.10.10.10">
    <property type="entry name" value="Winged helix-like DNA-binding domain superfamily/Winged helix DNA-binding domain"/>
    <property type="match status" value="1"/>
</dbReference>
<dbReference type="Pfam" id="PF10400">
    <property type="entry name" value="Vir_act_alpha_C"/>
    <property type="match status" value="1"/>
</dbReference>
<dbReference type="RefSeq" id="WP_379896707.1">
    <property type="nucleotide sequence ID" value="NZ_CBCSCT010000002.1"/>
</dbReference>
<dbReference type="PANTHER" id="PTHR43252:SF6">
    <property type="entry name" value="NEGATIVE TRANSCRIPTION REGULATOR PADR"/>
    <property type="match status" value="1"/>
</dbReference>
<dbReference type="PANTHER" id="PTHR43252">
    <property type="entry name" value="TRANSCRIPTIONAL REGULATOR YQJI"/>
    <property type="match status" value="1"/>
</dbReference>
<reference evidence="4" key="1">
    <citation type="journal article" date="2019" name="Int. J. Syst. Evol. Microbiol.">
        <title>The Global Catalogue of Microorganisms (GCM) 10K type strain sequencing project: providing services to taxonomists for standard genome sequencing and annotation.</title>
        <authorList>
            <consortium name="The Broad Institute Genomics Platform"/>
            <consortium name="The Broad Institute Genome Sequencing Center for Infectious Disease"/>
            <person name="Wu L."/>
            <person name="Ma J."/>
        </authorList>
    </citation>
    <scope>NUCLEOTIDE SEQUENCE [LARGE SCALE GENOMIC DNA]</scope>
    <source>
        <strain evidence="4">CCM 8749</strain>
    </source>
</reference>
<evidence type="ECO:0000259" key="1">
    <source>
        <dbReference type="Pfam" id="PF03551"/>
    </source>
</evidence>